<proteinExistence type="inferred from homology"/>
<gene>
    <name evidence="2" type="ORF">POTOM_038233</name>
</gene>
<dbReference type="Proteomes" id="UP000886885">
    <property type="component" value="Chromosome 10D"/>
</dbReference>
<dbReference type="PIRSF" id="PIRSF007764">
    <property type="entry name" value="Sld5"/>
    <property type="match status" value="1"/>
</dbReference>
<keyword evidence="1" id="KW-0539">Nucleus</keyword>
<reference evidence="2" key="1">
    <citation type="journal article" date="2020" name="bioRxiv">
        <title>Hybrid origin of Populus tomentosa Carr. identified through genome sequencing and phylogenomic analysis.</title>
        <authorList>
            <person name="An X."/>
            <person name="Gao K."/>
            <person name="Chen Z."/>
            <person name="Li J."/>
            <person name="Yang X."/>
            <person name="Yang X."/>
            <person name="Zhou J."/>
            <person name="Guo T."/>
            <person name="Zhao T."/>
            <person name="Huang S."/>
            <person name="Miao D."/>
            <person name="Khan W.U."/>
            <person name="Rao P."/>
            <person name="Ye M."/>
            <person name="Lei B."/>
            <person name="Liao W."/>
            <person name="Wang J."/>
            <person name="Ji L."/>
            <person name="Li Y."/>
            <person name="Guo B."/>
            <person name="Mustafa N.S."/>
            <person name="Li S."/>
            <person name="Yun Q."/>
            <person name="Keller S.R."/>
            <person name="Mao J."/>
            <person name="Zhang R."/>
            <person name="Strauss S.H."/>
        </authorList>
    </citation>
    <scope>NUCLEOTIDE SEQUENCE</scope>
    <source>
        <strain evidence="2">GM15</strain>
        <tissue evidence="2">Leaf</tissue>
    </source>
</reference>
<sequence>MDTEESTSVMDDYETLISSTAVTLLKRVQRQEKSAPEILQFKASLVQRIKEHIELAEQNVEIFEVNNIDPLTVSLYQTDFGWNSIFVEIVSSGSPSKGSKFLCFVTIEKYLFYILKTDEYLNQFSKQEQMFARRCTDDLGRHLDDTVLAKLPDNYQPTLKQSITSEEDDMGTQFFSKSFLHLF</sequence>
<dbReference type="PANTHER" id="PTHR21206:SF0">
    <property type="entry name" value="DNA REPLICATION COMPLEX GINS PROTEIN SLD5"/>
    <property type="match status" value="1"/>
</dbReference>
<accession>A0A8X7YX17</accession>
<dbReference type="OrthoDB" id="338231at2759"/>
<dbReference type="GO" id="GO:0000811">
    <property type="term" value="C:GINS complex"/>
    <property type="evidence" value="ECO:0007669"/>
    <property type="project" value="TreeGrafter"/>
</dbReference>
<evidence type="ECO:0000313" key="3">
    <source>
        <dbReference type="Proteomes" id="UP000886885"/>
    </source>
</evidence>
<name>A0A8X7YX17_POPTO</name>
<keyword evidence="3" id="KW-1185">Reference proteome</keyword>
<comment type="caution">
    <text evidence="2">The sequence shown here is derived from an EMBL/GenBank/DDBJ whole genome shotgun (WGS) entry which is preliminary data.</text>
</comment>
<dbReference type="EMBL" id="JAAWWB010000020">
    <property type="protein sequence ID" value="KAG6757905.1"/>
    <property type="molecule type" value="Genomic_DNA"/>
</dbReference>
<comment type="function">
    <text evidence="1">The GINS complex plays an essential role in the initiation of DNA replication.</text>
</comment>
<evidence type="ECO:0000256" key="1">
    <source>
        <dbReference type="PIRNR" id="PIRNR007764"/>
    </source>
</evidence>
<keyword evidence="1" id="KW-0235">DNA replication</keyword>
<protein>
    <recommendedName>
        <fullName evidence="1">DNA replication complex GINS protein SLD5</fullName>
    </recommendedName>
</protein>
<dbReference type="InterPro" id="IPR008591">
    <property type="entry name" value="GINS_Sld5"/>
</dbReference>
<dbReference type="PANTHER" id="PTHR21206">
    <property type="entry name" value="SLD5 PROTEIN"/>
    <property type="match status" value="1"/>
</dbReference>
<organism evidence="2 3">
    <name type="scientific">Populus tomentosa</name>
    <name type="common">Chinese white poplar</name>
    <dbReference type="NCBI Taxonomy" id="118781"/>
    <lineage>
        <taxon>Eukaryota</taxon>
        <taxon>Viridiplantae</taxon>
        <taxon>Streptophyta</taxon>
        <taxon>Embryophyta</taxon>
        <taxon>Tracheophyta</taxon>
        <taxon>Spermatophyta</taxon>
        <taxon>Magnoliopsida</taxon>
        <taxon>eudicotyledons</taxon>
        <taxon>Gunneridae</taxon>
        <taxon>Pentapetalae</taxon>
        <taxon>rosids</taxon>
        <taxon>fabids</taxon>
        <taxon>Malpighiales</taxon>
        <taxon>Salicaceae</taxon>
        <taxon>Saliceae</taxon>
        <taxon>Populus</taxon>
    </lineage>
</organism>
<comment type="subcellular location">
    <subcellularLocation>
        <location evidence="1">Nucleus</location>
    </subcellularLocation>
</comment>
<dbReference type="AlphaFoldDB" id="A0A8X7YX17"/>
<comment type="similarity">
    <text evidence="1">Belongs to the GINS4/SLD5 family.</text>
</comment>
<dbReference type="GO" id="GO:0006261">
    <property type="term" value="P:DNA-templated DNA replication"/>
    <property type="evidence" value="ECO:0007669"/>
    <property type="project" value="InterPro"/>
</dbReference>
<dbReference type="GO" id="GO:0000727">
    <property type="term" value="P:double-strand break repair via break-induced replication"/>
    <property type="evidence" value="ECO:0007669"/>
    <property type="project" value="TreeGrafter"/>
</dbReference>
<evidence type="ECO:0000313" key="2">
    <source>
        <dbReference type="EMBL" id="KAG6757905.1"/>
    </source>
</evidence>